<sequence length="318" mass="35246">MPKVSVIIPAYNAAATLPETLAALRSQTWADWEAIVVDDGSTDQTGEIALQTADPRIRVLRQPNGGQAIARNCGLVAARGSLIAFLDADDWWTATALADRVAALEENPAAVLAYSWTDYVDDDNQLRHPGFRDRHQGQVFTALLLNNFIENGSNPLIRRSALEQVGGFQTELIPAEDWDLWLHLAGLGEFVLIPEAQVRYRVSDRSSSANLRRLERACNAVLERHLAKAGPRSSALGRSARSRFYKGLACKALTAGPRDRGRGWRSARLLLLALWFGPHLWREWRFLAILSGKIGLTILLGPQRFDRLWSRSGASKFG</sequence>
<dbReference type="InterPro" id="IPR050834">
    <property type="entry name" value="Glycosyltransf_2"/>
</dbReference>
<name>A0ABW7C7N2_9CYAN</name>
<keyword evidence="2" id="KW-0328">Glycosyltransferase</keyword>
<evidence type="ECO:0000313" key="3">
    <source>
        <dbReference type="Proteomes" id="UP001604335"/>
    </source>
</evidence>
<evidence type="ECO:0000313" key="2">
    <source>
        <dbReference type="EMBL" id="MFG3817196.1"/>
    </source>
</evidence>
<reference evidence="3" key="1">
    <citation type="journal article" date="2024" name="Algal Res.">
        <title>Biochemical, toxicological and genomic investigation of a high-biomass producing Limnothrix strain isolated from Italian shallow drinking water reservoir.</title>
        <authorList>
            <person name="Simonazzi M."/>
            <person name="Shishido T.K."/>
            <person name="Delbaje E."/>
            <person name="Wahlsten M."/>
            <person name="Fewer D.P."/>
            <person name="Sivonen K."/>
            <person name="Pezzolesi L."/>
            <person name="Pistocchi R."/>
        </authorList>
    </citation>
    <scope>NUCLEOTIDE SEQUENCE [LARGE SCALE GENOMIC DNA]</scope>
    <source>
        <strain evidence="3">LRLZ20PSL1</strain>
    </source>
</reference>
<feature type="domain" description="Glycosyltransferase 2-like" evidence="1">
    <location>
        <begin position="5"/>
        <end position="165"/>
    </location>
</feature>
<dbReference type="EC" id="2.4.-.-" evidence="2"/>
<dbReference type="Pfam" id="PF00535">
    <property type="entry name" value="Glycos_transf_2"/>
    <property type="match status" value="1"/>
</dbReference>
<gene>
    <name evidence="2" type="ORF">VPK24_06065</name>
</gene>
<accession>A0ABW7C7N2</accession>
<keyword evidence="2" id="KW-0808">Transferase</keyword>
<comment type="caution">
    <text evidence="2">The sequence shown here is derived from an EMBL/GenBank/DDBJ whole genome shotgun (WGS) entry which is preliminary data.</text>
</comment>
<dbReference type="Proteomes" id="UP001604335">
    <property type="component" value="Unassembled WGS sequence"/>
</dbReference>
<dbReference type="SUPFAM" id="SSF53448">
    <property type="entry name" value="Nucleotide-diphospho-sugar transferases"/>
    <property type="match status" value="1"/>
</dbReference>
<dbReference type="PANTHER" id="PTHR43685">
    <property type="entry name" value="GLYCOSYLTRANSFERASE"/>
    <property type="match status" value="1"/>
</dbReference>
<dbReference type="Gene3D" id="3.90.550.10">
    <property type="entry name" value="Spore Coat Polysaccharide Biosynthesis Protein SpsA, Chain A"/>
    <property type="match status" value="1"/>
</dbReference>
<protein>
    <submittedName>
        <fullName evidence="2">Glycosyltransferase family A protein</fullName>
        <ecNumber evidence="2">2.4.-.-</ecNumber>
    </submittedName>
</protein>
<proteinExistence type="predicted"/>
<dbReference type="GO" id="GO:0016757">
    <property type="term" value="F:glycosyltransferase activity"/>
    <property type="evidence" value="ECO:0007669"/>
    <property type="project" value="UniProtKB-KW"/>
</dbReference>
<dbReference type="RefSeq" id="WP_393011336.1">
    <property type="nucleotide sequence ID" value="NZ_JAZAQF010000029.1"/>
</dbReference>
<dbReference type="EMBL" id="JAZAQF010000029">
    <property type="protein sequence ID" value="MFG3817196.1"/>
    <property type="molecule type" value="Genomic_DNA"/>
</dbReference>
<dbReference type="InterPro" id="IPR001173">
    <property type="entry name" value="Glyco_trans_2-like"/>
</dbReference>
<dbReference type="CDD" id="cd00761">
    <property type="entry name" value="Glyco_tranf_GTA_type"/>
    <property type="match status" value="1"/>
</dbReference>
<dbReference type="PANTHER" id="PTHR43685:SF2">
    <property type="entry name" value="GLYCOSYLTRANSFERASE 2-LIKE DOMAIN-CONTAINING PROTEIN"/>
    <property type="match status" value="1"/>
</dbReference>
<dbReference type="InterPro" id="IPR029044">
    <property type="entry name" value="Nucleotide-diphossugar_trans"/>
</dbReference>
<keyword evidence="3" id="KW-1185">Reference proteome</keyword>
<evidence type="ECO:0000259" key="1">
    <source>
        <dbReference type="Pfam" id="PF00535"/>
    </source>
</evidence>
<organism evidence="2 3">
    <name type="scientific">Limnothrix redekei LRLZ20PSL1</name>
    <dbReference type="NCBI Taxonomy" id="3112953"/>
    <lineage>
        <taxon>Bacteria</taxon>
        <taxon>Bacillati</taxon>
        <taxon>Cyanobacteriota</taxon>
        <taxon>Cyanophyceae</taxon>
        <taxon>Pseudanabaenales</taxon>
        <taxon>Pseudanabaenaceae</taxon>
        <taxon>Limnothrix</taxon>
    </lineage>
</organism>